<dbReference type="OrthoDB" id="1103324at2759"/>
<keyword evidence="7" id="KW-0812">Transmembrane</keyword>
<keyword evidence="4 5" id="KW-0408">Iron</keyword>
<dbReference type="GO" id="GO:0016705">
    <property type="term" value="F:oxidoreductase activity, acting on paired donors, with incorporation or reduction of molecular oxygen"/>
    <property type="evidence" value="ECO:0007669"/>
    <property type="project" value="InterPro"/>
</dbReference>
<evidence type="ECO:0000313" key="9">
    <source>
        <dbReference type="EMBL" id="KAF4629713.1"/>
    </source>
</evidence>
<keyword evidence="7" id="KW-0472">Membrane</keyword>
<evidence type="ECO:0008006" key="11">
    <source>
        <dbReference type="Google" id="ProtNLM"/>
    </source>
</evidence>
<evidence type="ECO:0000256" key="2">
    <source>
        <dbReference type="ARBA" id="ARBA00022723"/>
    </source>
</evidence>
<dbReference type="InterPro" id="IPR002401">
    <property type="entry name" value="Cyt_P450_E_grp-I"/>
</dbReference>
<keyword evidence="10" id="KW-1185">Reference proteome</keyword>
<evidence type="ECO:0000256" key="3">
    <source>
        <dbReference type="ARBA" id="ARBA00023002"/>
    </source>
</evidence>
<feature type="binding site" description="axial binding residue" evidence="5">
    <location>
        <position position="440"/>
    </location>
    <ligand>
        <name>heme</name>
        <dbReference type="ChEBI" id="CHEBI:30413"/>
    </ligand>
    <ligandPart>
        <name>Fe</name>
        <dbReference type="ChEBI" id="CHEBI:18248"/>
    </ligandPart>
</feature>
<organism evidence="9 10">
    <name type="scientific">Cudoniella acicularis</name>
    <dbReference type="NCBI Taxonomy" id="354080"/>
    <lineage>
        <taxon>Eukaryota</taxon>
        <taxon>Fungi</taxon>
        <taxon>Dikarya</taxon>
        <taxon>Ascomycota</taxon>
        <taxon>Pezizomycotina</taxon>
        <taxon>Leotiomycetes</taxon>
        <taxon>Helotiales</taxon>
        <taxon>Tricladiaceae</taxon>
        <taxon>Cudoniella</taxon>
    </lineage>
</organism>
<dbReference type="PANTHER" id="PTHR46300">
    <property type="entry name" value="P450, PUTATIVE (EUROFUNG)-RELATED-RELATED"/>
    <property type="match status" value="1"/>
</dbReference>
<keyword evidence="7" id="KW-1133">Transmembrane helix</keyword>
<gene>
    <name evidence="9" type="ORF">G7Y89_g8433</name>
</gene>
<keyword evidence="2 5" id="KW-0479">Metal-binding</keyword>
<evidence type="ECO:0000256" key="5">
    <source>
        <dbReference type="PIRSR" id="PIRSR602401-1"/>
    </source>
</evidence>
<dbReference type="PANTHER" id="PTHR46300:SF6">
    <property type="entry name" value="CYTOCHROME P450 2C30"/>
    <property type="match status" value="1"/>
</dbReference>
<comment type="caution">
    <text evidence="9">The sequence shown here is derived from an EMBL/GenBank/DDBJ whole genome shotgun (WGS) entry which is preliminary data.</text>
</comment>
<feature type="chain" id="PRO_5034818211" description="Cytochrome P450" evidence="8">
    <location>
        <begin position="20"/>
        <end position="557"/>
    </location>
</feature>
<dbReference type="PROSITE" id="PS00086">
    <property type="entry name" value="CYTOCHROME_P450"/>
    <property type="match status" value="1"/>
</dbReference>
<reference evidence="9 10" key="1">
    <citation type="submission" date="2020-03" db="EMBL/GenBank/DDBJ databases">
        <title>Draft Genome Sequence of Cudoniella acicularis.</title>
        <authorList>
            <person name="Buettner E."/>
            <person name="Kellner H."/>
        </authorList>
    </citation>
    <scope>NUCLEOTIDE SEQUENCE [LARGE SCALE GENOMIC DNA]</scope>
    <source>
        <strain evidence="9 10">DSM 108380</strain>
    </source>
</reference>
<dbReference type="GO" id="GO:0004497">
    <property type="term" value="F:monooxygenase activity"/>
    <property type="evidence" value="ECO:0007669"/>
    <property type="project" value="UniProtKB-KW"/>
</dbReference>
<dbReference type="EMBL" id="JAAMPI010000638">
    <property type="protein sequence ID" value="KAF4629713.1"/>
    <property type="molecule type" value="Genomic_DNA"/>
</dbReference>
<evidence type="ECO:0000313" key="10">
    <source>
        <dbReference type="Proteomes" id="UP000566819"/>
    </source>
</evidence>
<evidence type="ECO:0000256" key="7">
    <source>
        <dbReference type="SAM" id="Phobius"/>
    </source>
</evidence>
<feature type="signal peptide" evidence="8">
    <location>
        <begin position="1"/>
        <end position="19"/>
    </location>
</feature>
<comment type="cofactor">
    <cofactor evidence="5">
        <name>heme</name>
        <dbReference type="ChEBI" id="CHEBI:30413"/>
    </cofactor>
</comment>
<protein>
    <recommendedName>
        <fullName evidence="11">Cytochrome P450</fullName>
    </recommendedName>
</protein>
<keyword evidence="6" id="KW-0503">Monooxygenase</keyword>
<dbReference type="InterPro" id="IPR036396">
    <property type="entry name" value="Cyt_P450_sf"/>
</dbReference>
<evidence type="ECO:0000256" key="8">
    <source>
        <dbReference type="SAM" id="SignalP"/>
    </source>
</evidence>
<dbReference type="GO" id="GO:0005506">
    <property type="term" value="F:iron ion binding"/>
    <property type="evidence" value="ECO:0007669"/>
    <property type="project" value="InterPro"/>
</dbReference>
<dbReference type="AlphaFoldDB" id="A0A8H4W0M0"/>
<dbReference type="InterPro" id="IPR050364">
    <property type="entry name" value="Cytochrome_P450_fung"/>
</dbReference>
<evidence type="ECO:0000256" key="4">
    <source>
        <dbReference type="ARBA" id="ARBA00023004"/>
    </source>
</evidence>
<keyword evidence="5 6" id="KW-0349">Heme</keyword>
<dbReference type="InterPro" id="IPR017972">
    <property type="entry name" value="Cyt_P450_CS"/>
</dbReference>
<accession>A0A8H4W0M0</accession>
<feature type="transmembrane region" description="Helical" evidence="7">
    <location>
        <begin position="288"/>
        <end position="313"/>
    </location>
</feature>
<dbReference type="SUPFAM" id="SSF48264">
    <property type="entry name" value="Cytochrome P450"/>
    <property type="match status" value="1"/>
</dbReference>
<dbReference type="Pfam" id="PF00067">
    <property type="entry name" value="p450"/>
    <property type="match status" value="1"/>
</dbReference>
<dbReference type="GO" id="GO:0020037">
    <property type="term" value="F:heme binding"/>
    <property type="evidence" value="ECO:0007669"/>
    <property type="project" value="InterPro"/>
</dbReference>
<keyword evidence="3 6" id="KW-0560">Oxidoreductase</keyword>
<name>A0A8H4W0M0_9HELO</name>
<dbReference type="Gene3D" id="1.10.630.10">
    <property type="entry name" value="Cytochrome P450"/>
    <property type="match status" value="1"/>
</dbReference>
<dbReference type="Proteomes" id="UP000566819">
    <property type="component" value="Unassembled WGS sequence"/>
</dbReference>
<evidence type="ECO:0000256" key="6">
    <source>
        <dbReference type="RuleBase" id="RU000461"/>
    </source>
</evidence>
<keyword evidence="8" id="KW-0732">Signal</keyword>
<sequence length="557" mass="64481">MHTLTLVVSLITLLTLVFRLLYRPKKSDIELSNEWPGPYLLPYIGRIHDLPINYMWLKFKEWSDMYGPAYKTKMLGATFIIVSDEKIAEELLVRRGKIYSDRPEIRSLFDPKSTHGSMEYLPLMGKNKYWSRQRRFTHSYLTEATNNQYYGVMYFEVKRFLYNLVKEPDNFAFWLEDMASKIMCTLTWDDHSFSAEYTQSAWGLLTQMSPAGPITNLITPLWDLPMCINLWKRAERKRHDIQQAMWMKRLLDTREKVAKGEARASFTKTYLKTEKSTNLSGDHEASSVIGMMALVGIFTVAGPLYYFLLAMVFHPEWHEKVQKEVDEQCGGKLPTLDDYAKLPILRACILETLRWRPNVPTGVAHEVEADDFYEGRFIAKGTRILPLDWAFMRNPEKYPDPDNYRPERYLEPSWPTYREPLTVYPTIKGLSSFGYGQRQCLGQSLTQDELLVACGALCWAFTMKKKTHPVTGKPIDIDTKKSNSLLIVKPDPFQMAFEPRSAEKRARIIEQWEAAEKKDLEARAAFLAKARMRKFDTVTLAAEAEGPRAGNETKISL</sequence>
<comment type="similarity">
    <text evidence="1 6">Belongs to the cytochrome P450 family.</text>
</comment>
<dbReference type="InterPro" id="IPR001128">
    <property type="entry name" value="Cyt_P450"/>
</dbReference>
<evidence type="ECO:0000256" key="1">
    <source>
        <dbReference type="ARBA" id="ARBA00010617"/>
    </source>
</evidence>
<dbReference type="PRINTS" id="PR00463">
    <property type="entry name" value="EP450I"/>
</dbReference>
<proteinExistence type="inferred from homology"/>